<dbReference type="EMBL" id="SNRW01003239">
    <property type="protein sequence ID" value="KAA6390376.1"/>
    <property type="molecule type" value="Genomic_DNA"/>
</dbReference>
<feature type="compositionally biased region" description="Basic and acidic residues" evidence="1">
    <location>
        <begin position="817"/>
        <end position="832"/>
    </location>
</feature>
<feature type="region of interest" description="Disordered" evidence="1">
    <location>
        <begin position="765"/>
        <end position="796"/>
    </location>
</feature>
<sequence length="1029" mass="117517">MRDEKDIPTPSPHPVVYGEGSVNTIIDTSGPTMEISSQSSKDEPWPLLNDIPLSQGLDMDRYIAISDDFMNEQGCQVYHDRQSNDIQIRFRGELKAVFNERGHFDPKSGLHLEADYWRFDQLENMDLWTACIIAEDVIAKANRLQDGVNKQKSIRQVIQANDNTPKVNRSVISVIPVTRKRGDETTAITQNLLSFQEQFQQEWKQQAKFESVEEANIVQDVATTLSDVAFPVQSAEATLSEERGGLARKALESVCAVIQGQASLIHDIARNRTQNLVSQLCKIWEASVLTVGDTQRERESRLKGIQVAADEQDVLSKTSRQKFKRKMSAKSIVEQQNKFLELANVRIEITSTVTNSQNDNEQSGFEGYNHGSIALNDQSRASGNLLSQCQEGQSYDMGAGQQQGQPCRLAFQLTLELTDESQINSQSGKVNNFILIQADQQQKHGSNQQTDLRVGKRTVEQSNAIRLKETYMQICRQAYINTSWSLRRNLESSSEKNRQNQTTELHSRSIKYQQHAAYSSIRSYSNREQADALYPSLVMDWSRSINLKRDQGLLDTSRVPRDIEKEQIEVHSNKARRQFENVGLINRLRCIRADGGKSNIRRSSLGESLFCNTQKQPWEMEKDNRLFDSEQISKNKPYQNGGYQYIKRDLVTQRLYDKDRSIICLPSYPSGSRVQTVPGVLTQESVLSILSNVLWGETRTTNIPQGVETSYEINQREAGKRNWRLKSKIFCRLFVNWLDDLGRQVLPLTNLRNRIPRIADQLKTQSDNDVELQKKEDAKSDWKMEKNNSAKDFSQSEVSRMFHRSIEFPQTINQERGPPHEKAEQDKAKSSDYQRMKQQGVSAQDHIVRSILVEEQDRVEQTDQSHSVATTSHPNNGLTGIIIGDQLAATREKQRPFIESYSVQEAAAISLLKLTDRILEVAEDSELQIRAFHIYGKENTISDSISRLVTSGDYSFKEEILQNVLIMLKIRPSIDMFSNRRNRKFVKFVSLSQDKWAVAQDCLSISWQLEVPYLHPPIPLIQQTLNKLM</sequence>
<comment type="caution">
    <text evidence="2">The sequence shown here is derived from an EMBL/GenBank/DDBJ whole genome shotgun (WGS) entry which is preliminary data.</text>
</comment>
<dbReference type="OrthoDB" id="2348824at2759"/>
<feature type="region of interest" description="Disordered" evidence="1">
    <location>
        <begin position="809"/>
        <end position="832"/>
    </location>
</feature>
<evidence type="ECO:0000256" key="1">
    <source>
        <dbReference type="SAM" id="MobiDB-lite"/>
    </source>
</evidence>
<protein>
    <submittedName>
        <fullName evidence="2">Uncharacterized protein</fullName>
    </submittedName>
</protein>
<accession>A0A5J4W6U6</accession>
<evidence type="ECO:0000313" key="3">
    <source>
        <dbReference type="Proteomes" id="UP000324800"/>
    </source>
</evidence>
<gene>
    <name evidence="2" type="ORF">EZS28_014094</name>
</gene>
<reference evidence="2 3" key="1">
    <citation type="submission" date="2019-03" db="EMBL/GenBank/DDBJ databases">
        <title>Single cell metagenomics reveals metabolic interactions within the superorganism composed of flagellate Streblomastix strix and complex community of Bacteroidetes bacteria on its surface.</title>
        <authorList>
            <person name="Treitli S.C."/>
            <person name="Kolisko M."/>
            <person name="Husnik F."/>
            <person name="Keeling P."/>
            <person name="Hampl V."/>
        </authorList>
    </citation>
    <scope>NUCLEOTIDE SEQUENCE [LARGE SCALE GENOMIC DNA]</scope>
    <source>
        <strain evidence="2">ST1C</strain>
    </source>
</reference>
<dbReference type="InterPro" id="IPR052055">
    <property type="entry name" value="Hepadnavirus_pol/RT"/>
</dbReference>
<feature type="region of interest" description="Disordered" evidence="1">
    <location>
        <begin position="1"/>
        <end position="21"/>
    </location>
</feature>
<evidence type="ECO:0000313" key="2">
    <source>
        <dbReference type="EMBL" id="KAA6390376.1"/>
    </source>
</evidence>
<dbReference type="PANTHER" id="PTHR33050">
    <property type="entry name" value="REVERSE TRANSCRIPTASE DOMAIN-CONTAINING PROTEIN"/>
    <property type="match status" value="1"/>
</dbReference>
<proteinExistence type="predicted"/>
<feature type="non-terminal residue" evidence="2">
    <location>
        <position position="1029"/>
    </location>
</feature>
<organism evidence="2 3">
    <name type="scientific">Streblomastix strix</name>
    <dbReference type="NCBI Taxonomy" id="222440"/>
    <lineage>
        <taxon>Eukaryota</taxon>
        <taxon>Metamonada</taxon>
        <taxon>Preaxostyla</taxon>
        <taxon>Oxymonadida</taxon>
        <taxon>Streblomastigidae</taxon>
        <taxon>Streblomastix</taxon>
    </lineage>
</organism>
<feature type="compositionally biased region" description="Basic and acidic residues" evidence="1">
    <location>
        <begin position="771"/>
        <end position="789"/>
    </location>
</feature>
<dbReference type="Proteomes" id="UP000324800">
    <property type="component" value="Unassembled WGS sequence"/>
</dbReference>
<name>A0A5J4W6U6_9EUKA</name>
<dbReference type="PANTHER" id="PTHR33050:SF7">
    <property type="entry name" value="RIBONUCLEASE H"/>
    <property type="match status" value="1"/>
</dbReference>
<dbReference type="AlphaFoldDB" id="A0A5J4W6U6"/>